<evidence type="ECO:0000313" key="3">
    <source>
        <dbReference type="Proteomes" id="UP001152320"/>
    </source>
</evidence>
<dbReference type="GO" id="GO:0006384">
    <property type="term" value="P:transcription initiation at RNA polymerase III promoter"/>
    <property type="evidence" value="ECO:0007669"/>
    <property type="project" value="InterPro"/>
</dbReference>
<dbReference type="PANTHER" id="PTHR15496">
    <property type="entry name" value="GENERAL TRANSCRIPTION FACTOR 3C POLYPEPTIDE 4 FAMILY"/>
    <property type="match status" value="1"/>
</dbReference>
<evidence type="ECO:0000313" key="2">
    <source>
        <dbReference type="EMBL" id="KAJ8024344.1"/>
    </source>
</evidence>
<organism evidence="2 3">
    <name type="scientific">Holothuria leucospilota</name>
    <name type="common">Black long sea cucumber</name>
    <name type="synonym">Mertensiothuria leucospilota</name>
    <dbReference type="NCBI Taxonomy" id="206669"/>
    <lineage>
        <taxon>Eukaryota</taxon>
        <taxon>Metazoa</taxon>
        <taxon>Echinodermata</taxon>
        <taxon>Eleutherozoa</taxon>
        <taxon>Echinozoa</taxon>
        <taxon>Holothuroidea</taxon>
        <taxon>Aspidochirotacea</taxon>
        <taxon>Aspidochirotida</taxon>
        <taxon>Holothuriidae</taxon>
        <taxon>Holothuria</taxon>
    </lineage>
</organism>
<comment type="caution">
    <text evidence="2">The sequence shown here is derived from an EMBL/GenBank/DDBJ whole genome shotgun (WGS) entry which is preliminary data.</text>
</comment>
<dbReference type="InterPro" id="IPR015943">
    <property type="entry name" value="WD40/YVTN_repeat-like_dom_sf"/>
</dbReference>
<dbReference type="InterPro" id="IPR044230">
    <property type="entry name" value="GTF3C4"/>
</dbReference>
<dbReference type="SUPFAM" id="SSF50978">
    <property type="entry name" value="WD40 repeat-like"/>
    <property type="match status" value="1"/>
</dbReference>
<accession>A0A9Q0YPH3</accession>
<name>A0A9Q0YPH3_HOLLE</name>
<proteinExistence type="predicted"/>
<evidence type="ECO:0000259" key="1">
    <source>
        <dbReference type="Pfam" id="PF12657"/>
    </source>
</evidence>
<reference evidence="2" key="1">
    <citation type="submission" date="2021-10" db="EMBL/GenBank/DDBJ databases">
        <title>Tropical sea cucumber genome reveals ecological adaptation and Cuvierian tubules defense mechanism.</title>
        <authorList>
            <person name="Chen T."/>
        </authorList>
    </citation>
    <scope>NUCLEOTIDE SEQUENCE</scope>
    <source>
        <strain evidence="2">Nanhai2018</strain>
        <tissue evidence="2">Muscle</tissue>
    </source>
</reference>
<protein>
    <recommendedName>
        <fullName evidence="1">Transcription factor IIIC 90kDa subunit N-terminal domain-containing protein</fullName>
    </recommendedName>
</protein>
<dbReference type="AlphaFoldDB" id="A0A9Q0YPH3"/>
<feature type="domain" description="Transcription factor IIIC 90kDa subunit N-terminal" evidence="1">
    <location>
        <begin position="21"/>
        <end position="202"/>
    </location>
</feature>
<dbReference type="Gene3D" id="2.130.10.10">
    <property type="entry name" value="YVTN repeat-like/Quinoprotein amine dehydrogenase"/>
    <property type="match status" value="1"/>
</dbReference>
<dbReference type="PANTHER" id="PTHR15496:SF2">
    <property type="entry name" value="GENERAL TRANSCRIPTION FACTOR 3C POLYPEPTIDE 4"/>
    <property type="match status" value="1"/>
</dbReference>
<keyword evidence="3" id="KW-1185">Reference proteome</keyword>
<dbReference type="OrthoDB" id="6021743at2759"/>
<dbReference type="Pfam" id="PF12657">
    <property type="entry name" value="TFIIIC_delta"/>
    <property type="match status" value="1"/>
</dbReference>
<dbReference type="InterPro" id="IPR024761">
    <property type="entry name" value="TFIIIC_delta_N"/>
</dbReference>
<dbReference type="EMBL" id="JAIZAY010000018">
    <property type="protein sequence ID" value="KAJ8024344.1"/>
    <property type="molecule type" value="Genomic_DNA"/>
</dbReference>
<dbReference type="Proteomes" id="UP001152320">
    <property type="component" value="Chromosome 18"/>
</dbReference>
<sequence length="294" mass="33225">MLWKIRRKTWANKMVAKKAEKVSEYTRRKMSLAIVDVAWSNILCRDVSDDERKLLESPPKKQKVLETGPEGEPFTFLATAQRDGSVILWEMKTPVTNESDVSIATEIETDYHWPTALCWLHHNQGKVHSKDFLAIGSLTGELGLWQIMYKEHQTAAAVRVCDLWTEKDDMRIDYICWIPCETDPSYWYLLTMKAQHIILFLLSIPTLEEELASPVVLSSCVQNSLHTVPSSGLYSCPSFAISCSQDGSLQKVQPCYANNELSVKVDLFEKHPPIGPAHRGCTMTASGVYLSTLT</sequence>
<dbReference type="GO" id="GO:0004402">
    <property type="term" value="F:histone acetyltransferase activity"/>
    <property type="evidence" value="ECO:0007669"/>
    <property type="project" value="InterPro"/>
</dbReference>
<dbReference type="GO" id="GO:0000127">
    <property type="term" value="C:transcription factor TFIIIC complex"/>
    <property type="evidence" value="ECO:0007669"/>
    <property type="project" value="InterPro"/>
</dbReference>
<gene>
    <name evidence="2" type="ORF">HOLleu_34238</name>
</gene>
<dbReference type="InterPro" id="IPR036322">
    <property type="entry name" value="WD40_repeat_dom_sf"/>
</dbReference>